<sequence length="162" mass="18079">MAEGYFKAKLPHPGRAARGHKLASIAPSERRRLAWHLPDDFDLRPVAERDAILEWVRTVIISGATDYRRFQAEAVKHRYAVRFPDFFSTNSAKPPTSSPDDDGDREDMDAELLCGAVDAPPQLAGEMGSLIAFKTATLTEIGFQRNGVWGEKPRRRRSSISA</sequence>
<keyword evidence="2" id="KW-1185">Reference proteome</keyword>
<dbReference type="Proteomes" id="UP001419910">
    <property type="component" value="Unassembled WGS sequence"/>
</dbReference>
<name>A0ABU9Y397_9SPHN</name>
<dbReference type="EMBL" id="JBDIME010000008">
    <property type="protein sequence ID" value="MEN2790266.1"/>
    <property type="molecule type" value="Genomic_DNA"/>
</dbReference>
<evidence type="ECO:0000313" key="1">
    <source>
        <dbReference type="EMBL" id="MEN2790266.1"/>
    </source>
</evidence>
<proteinExistence type="predicted"/>
<evidence type="ECO:0000313" key="2">
    <source>
        <dbReference type="Proteomes" id="UP001419910"/>
    </source>
</evidence>
<dbReference type="RefSeq" id="WP_343889058.1">
    <property type="nucleotide sequence ID" value="NZ_BAAAEH010000016.1"/>
</dbReference>
<accession>A0ABU9Y397</accession>
<reference evidence="1 2" key="1">
    <citation type="submission" date="2024-05" db="EMBL/GenBank/DDBJ databases">
        <authorList>
            <person name="Liu Q."/>
            <person name="Xin Y.-H."/>
        </authorList>
    </citation>
    <scope>NUCLEOTIDE SEQUENCE [LARGE SCALE GENOMIC DNA]</scope>
    <source>
        <strain evidence="1 2">CGMCC 1.10181</strain>
    </source>
</reference>
<comment type="caution">
    <text evidence="1">The sequence shown here is derived from an EMBL/GenBank/DDBJ whole genome shotgun (WGS) entry which is preliminary data.</text>
</comment>
<organism evidence="1 2">
    <name type="scientific">Sphingomonas oligophenolica</name>
    <dbReference type="NCBI Taxonomy" id="301154"/>
    <lineage>
        <taxon>Bacteria</taxon>
        <taxon>Pseudomonadati</taxon>
        <taxon>Pseudomonadota</taxon>
        <taxon>Alphaproteobacteria</taxon>
        <taxon>Sphingomonadales</taxon>
        <taxon>Sphingomonadaceae</taxon>
        <taxon>Sphingomonas</taxon>
    </lineage>
</organism>
<gene>
    <name evidence="1" type="ORF">ABC974_11565</name>
</gene>
<protein>
    <submittedName>
        <fullName evidence="1">Uncharacterized protein</fullName>
    </submittedName>
</protein>